<dbReference type="EMBL" id="CP000573">
    <property type="protein sequence ID" value="ABN95172.1"/>
    <property type="molecule type" value="Genomic_DNA"/>
</dbReference>
<evidence type="ECO:0000313" key="2">
    <source>
        <dbReference type="EMBL" id="ABN95172.1"/>
    </source>
</evidence>
<sequence length="54" mass="5984">MGGRAALLSRARRRRARPRAPPPQAPPPHRRARASGLLNGFDMRELDAARALML</sequence>
<reference evidence="3" key="1">
    <citation type="submission" date="2007-02" db="EMBL/GenBank/DDBJ databases">
        <authorList>
            <person name="DeShazer D."/>
            <person name="Woods D.E."/>
            <person name="Nierman W.C."/>
        </authorList>
    </citation>
    <scope>NUCLEOTIDE SEQUENCE [LARGE SCALE GENOMIC DNA]</scope>
    <source>
        <strain evidence="3">1106a</strain>
    </source>
</reference>
<protein>
    <submittedName>
        <fullName evidence="2">Uncharacterized protein</fullName>
    </submittedName>
</protein>
<evidence type="ECO:0000256" key="1">
    <source>
        <dbReference type="SAM" id="MobiDB-lite"/>
    </source>
</evidence>
<organism evidence="2 3">
    <name type="scientific">Burkholderia pseudomallei (strain 1106a)</name>
    <dbReference type="NCBI Taxonomy" id="357348"/>
    <lineage>
        <taxon>Bacteria</taxon>
        <taxon>Pseudomonadati</taxon>
        <taxon>Pseudomonadota</taxon>
        <taxon>Betaproteobacteria</taxon>
        <taxon>Burkholderiales</taxon>
        <taxon>Burkholderiaceae</taxon>
        <taxon>Burkholderia</taxon>
        <taxon>pseudomallei group</taxon>
    </lineage>
</organism>
<gene>
    <name evidence="2" type="ordered locus">BURPS1106A_A2553</name>
</gene>
<dbReference type="KEGG" id="bpl:BURPS1106A_A2553"/>
<proteinExistence type="predicted"/>
<name>A3P8C3_BURP0</name>
<dbReference type="HOGENOM" id="CLU_3133315_0_0_4"/>
<evidence type="ECO:0000313" key="3">
    <source>
        <dbReference type="Proteomes" id="UP000006738"/>
    </source>
</evidence>
<feature type="region of interest" description="Disordered" evidence="1">
    <location>
        <begin position="1"/>
        <end position="35"/>
    </location>
</feature>
<dbReference type="AlphaFoldDB" id="A3P8C3"/>
<dbReference type="Proteomes" id="UP000006738">
    <property type="component" value="Chromosome II"/>
</dbReference>
<accession>A3P8C3</accession>